<feature type="compositionally biased region" description="Acidic residues" evidence="3">
    <location>
        <begin position="153"/>
        <end position="190"/>
    </location>
</feature>
<accession>A0A167CGM5</accession>
<dbReference type="EMBL" id="CP014500">
    <property type="protein sequence ID" value="ANB11664.1"/>
    <property type="molecule type" value="Genomic_DNA"/>
</dbReference>
<proteinExistence type="predicted"/>
<keyword evidence="2" id="KW-0802">TPR repeat</keyword>
<name>A0A167CGM5_9ASCO</name>
<dbReference type="InterPro" id="IPR011990">
    <property type="entry name" value="TPR-like_helical_dom_sf"/>
</dbReference>
<dbReference type="KEGG" id="slb:AWJ20_4485"/>
<dbReference type="GO" id="GO:0006335">
    <property type="term" value="P:DNA replication-dependent chromatin assembly"/>
    <property type="evidence" value="ECO:0007669"/>
    <property type="project" value="TreeGrafter"/>
</dbReference>
<dbReference type="PANTHER" id="PTHR15081">
    <property type="entry name" value="NUCLEAR AUTOANTIGENIC SPERM PROTEIN NASP -RELATED"/>
    <property type="match status" value="1"/>
</dbReference>
<dbReference type="PANTHER" id="PTHR15081:SF1">
    <property type="entry name" value="NUCLEAR AUTOANTIGENIC SPERM PROTEIN"/>
    <property type="match status" value="1"/>
</dbReference>
<dbReference type="GO" id="GO:0005654">
    <property type="term" value="C:nucleoplasm"/>
    <property type="evidence" value="ECO:0007669"/>
    <property type="project" value="TreeGrafter"/>
</dbReference>
<keyword evidence="5" id="KW-1185">Reference proteome</keyword>
<sequence length="314" mass="34724">MHQDSRLLSWCLFEQRVFCLYTFRPAIKVESLSQLGRVGIQEAQCVVAETMSYGNSEIDDLVAKGLKAYALRSYEEATESLGQACGLYSSSNDGKENPSLLFLYGRALFRVAVTQSEVLGESTAASDRGTPAVGATDSEVAEKKSGLFKFSGEDEEDEEEQEETNENGDAAEGDGEEGNEQAEPEEEEQTDFEVAWEILDLARKLFDDEISSLEKLDDDDNDKQAKIKEARVKLADTYDLLGEISLESGKQTSEGTVLPPAAGAPPQTPWLLLRRRLLGPSTKTTRAKREEPRGLGRSPSRRRHPGSEQVTNRY</sequence>
<dbReference type="RefSeq" id="XP_018734141.1">
    <property type="nucleotide sequence ID" value="XM_018881559.1"/>
</dbReference>
<dbReference type="GO" id="GO:0034080">
    <property type="term" value="P:CENP-A containing chromatin assembly"/>
    <property type="evidence" value="ECO:0007669"/>
    <property type="project" value="TreeGrafter"/>
</dbReference>
<gene>
    <name evidence="4" type="primary">sim3</name>
    <name evidence="4" type="ORF">AWJ20_4485</name>
</gene>
<dbReference type="GO" id="GO:0042393">
    <property type="term" value="F:histone binding"/>
    <property type="evidence" value="ECO:0007669"/>
    <property type="project" value="TreeGrafter"/>
</dbReference>
<reference evidence="4 5" key="1">
    <citation type="submission" date="2016-02" db="EMBL/GenBank/DDBJ databases">
        <title>Complete genome sequence and transcriptome regulation of the pentose utilising yeast Sugiyamaella lignohabitans.</title>
        <authorList>
            <person name="Bellasio M."/>
            <person name="Peymann A."/>
            <person name="Valli M."/>
            <person name="Sipitzky M."/>
            <person name="Graf A."/>
            <person name="Sauer M."/>
            <person name="Marx H."/>
            <person name="Mattanovich D."/>
        </authorList>
    </citation>
    <scope>NUCLEOTIDE SEQUENCE [LARGE SCALE GENOMIC DNA]</scope>
    <source>
        <strain evidence="4 5">CBS 10342</strain>
    </source>
</reference>
<protein>
    <submittedName>
        <fullName evidence="4">NASP family CENP-A chaperone</fullName>
    </submittedName>
</protein>
<feature type="region of interest" description="Disordered" evidence="3">
    <location>
        <begin position="146"/>
        <end position="190"/>
    </location>
</feature>
<dbReference type="OrthoDB" id="5587616at2759"/>
<evidence type="ECO:0000256" key="3">
    <source>
        <dbReference type="SAM" id="MobiDB-lite"/>
    </source>
</evidence>
<dbReference type="GeneID" id="30036622"/>
<evidence type="ECO:0000256" key="2">
    <source>
        <dbReference type="ARBA" id="ARBA00022803"/>
    </source>
</evidence>
<evidence type="ECO:0000313" key="5">
    <source>
        <dbReference type="Proteomes" id="UP000189580"/>
    </source>
</evidence>
<keyword evidence="1" id="KW-0677">Repeat</keyword>
<evidence type="ECO:0000313" key="4">
    <source>
        <dbReference type="EMBL" id="ANB11664.1"/>
    </source>
</evidence>
<dbReference type="AlphaFoldDB" id="A0A167CGM5"/>
<dbReference type="InterPro" id="IPR051730">
    <property type="entry name" value="NASP-like"/>
</dbReference>
<dbReference type="Proteomes" id="UP000189580">
    <property type="component" value="Chromosome c"/>
</dbReference>
<feature type="region of interest" description="Disordered" evidence="3">
    <location>
        <begin position="246"/>
        <end position="314"/>
    </location>
</feature>
<evidence type="ECO:0000256" key="1">
    <source>
        <dbReference type="ARBA" id="ARBA00022737"/>
    </source>
</evidence>
<dbReference type="Gene3D" id="1.25.40.10">
    <property type="entry name" value="Tetratricopeptide repeat domain"/>
    <property type="match status" value="1"/>
</dbReference>
<organism evidence="4 5">
    <name type="scientific">Sugiyamaella lignohabitans</name>
    <dbReference type="NCBI Taxonomy" id="796027"/>
    <lineage>
        <taxon>Eukaryota</taxon>
        <taxon>Fungi</taxon>
        <taxon>Dikarya</taxon>
        <taxon>Ascomycota</taxon>
        <taxon>Saccharomycotina</taxon>
        <taxon>Dipodascomycetes</taxon>
        <taxon>Dipodascales</taxon>
        <taxon>Trichomonascaceae</taxon>
        <taxon>Sugiyamaella</taxon>
    </lineage>
</organism>